<dbReference type="SUPFAM" id="SSF46934">
    <property type="entry name" value="UBA-like"/>
    <property type="match status" value="1"/>
</dbReference>
<gene>
    <name evidence="3" type="ORF">SAY86_000379</name>
</gene>
<dbReference type="InterPro" id="IPR052586">
    <property type="entry name" value="ASCC2"/>
</dbReference>
<dbReference type="InterPro" id="IPR003892">
    <property type="entry name" value="CUE"/>
</dbReference>
<dbReference type="Gene3D" id="1.10.8.10">
    <property type="entry name" value="DNA helicase RuvA subunit, C-terminal domain"/>
    <property type="match status" value="1"/>
</dbReference>
<dbReference type="Proteomes" id="UP001346149">
    <property type="component" value="Unassembled WGS sequence"/>
</dbReference>
<feature type="compositionally biased region" description="Basic and acidic residues" evidence="1">
    <location>
        <begin position="823"/>
        <end position="833"/>
    </location>
</feature>
<name>A0AAN7MY22_TRANT</name>
<feature type="compositionally biased region" description="Low complexity" evidence="1">
    <location>
        <begin position="838"/>
        <end position="849"/>
    </location>
</feature>
<dbReference type="EMBL" id="JAXQNO010000002">
    <property type="protein sequence ID" value="KAK4802176.1"/>
    <property type="molecule type" value="Genomic_DNA"/>
</dbReference>
<sequence>MSNQSNRYAQNRPGKHNPATRNFQDAQKKFAPKSQNPVSKHPSPSLTLSNSLRKSSSEHAGDGSSSSSVGATPSSSRVRLGESSHSFPGAAQLGSFVNYLPQDEAVAAGLGAAEGGMDTVESQSVVDLLNRELSRLLKLKSKEFWKNVAGDSSLHTFLDSFLKFRNRWYDFPHHGAKEIIAGIIVGELQLCHRVFMVLYRISSNRDPGALSADFLNPKDHIAILQEKKLLDLPKLLDICAIYGHENEDLTRLLVSNALKAQPWLHHTLADMNSNFLSILQTMQHRCSSLLQLLFSGSHEDHGSKHVNSNFLEVMDFINDSVSSMDAFVNAYKPAAAIFLCPVETSDGNEDLVCTLVKLHDWLLPSLQKGFNLINSSRDMISSGDGINSTSSINLKLLSTRLEKFGWNLLDTCYLRDDIFEESHDLLASTKIFPAKVEDPIIRADIIIQAFREISNLSHQVMENQNPKTFLQQVDRSYDVIGRLRSLQSTSWITMDDEQYQYLSGILRSTSLPPHKDPPCVANSTNMSSEAQIDEEAAVLESKISQIKDLFPDYGKSFLSACLEVYNQNPEEVIQRILEGTLHNDLQSLDTSLEIVPVPKSSSSTTAKDKGKGKIWESEPIHPPINNPLPISVQQHGRGSSSSEGRFVRKPKSEAPDIETLDTRDKRDLEKTSTLALQYEYEDEYDDSFDDLGLGGVEAGFEENVGLEEDGSESAVRNEQNAPSSSSKWGSRRKPQFYVKDGKNYSYKVDGSVAVANSREASLVTQAQGELIYGLGRGGNLPLGAVKRLEEAQMEEEKQRELSAANEGSREWTPRGRGRRGGGRGRESYGERDNNQSNGSEGEVRGSSETGRGRGRGRGGGGGGRNHNRKDRAMNKHFSSLSGR</sequence>
<dbReference type="GO" id="GO:0043130">
    <property type="term" value="F:ubiquitin binding"/>
    <property type="evidence" value="ECO:0007669"/>
    <property type="project" value="InterPro"/>
</dbReference>
<organism evidence="3 4">
    <name type="scientific">Trapa natans</name>
    <name type="common">Water chestnut</name>
    <dbReference type="NCBI Taxonomy" id="22666"/>
    <lineage>
        <taxon>Eukaryota</taxon>
        <taxon>Viridiplantae</taxon>
        <taxon>Streptophyta</taxon>
        <taxon>Embryophyta</taxon>
        <taxon>Tracheophyta</taxon>
        <taxon>Spermatophyta</taxon>
        <taxon>Magnoliopsida</taxon>
        <taxon>eudicotyledons</taxon>
        <taxon>Gunneridae</taxon>
        <taxon>Pentapetalae</taxon>
        <taxon>rosids</taxon>
        <taxon>malvids</taxon>
        <taxon>Myrtales</taxon>
        <taxon>Lythraceae</taxon>
        <taxon>Trapa</taxon>
    </lineage>
</organism>
<dbReference type="InterPro" id="IPR041800">
    <property type="entry name" value="ASCC2_CUE"/>
</dbReference>
<proteinExistence type="predicted"/>
<dbReference type="Pfam" id="PF02845">
    <property type="entry name" value="CUE"/>
    <property type="match status" value="1"/>
</dbReference>
<dbReference type="PROSITE" id="PS51140">
    <property type="entry name" value="CUE"/>
    <property type="match status" value="1"/>
</dbReference>
<evidence type="ECO:0000313" key="3">
    <source>
        <dbReference type="EMBL" id="KAK4802176.1"/>
    </source>
</evidence>
<dbReference type="SMART" id="SM00546">
    <property type="entry name" value="CUE"/>
    <property type="match status" value="1"/>
</dbReference>
<dbReference type="PANTHER" id="PTHR21494:SF0">
    <property type="entry name" value="ACTIVATING SIGNAL COINTEGRATOR 1 COMPLEX SUBUNIT 2"/>
    <property type="match status" value="1"/>
</dbReference>
<feature type="region of interest" description="Disordered" evidence="1">
    <location>
        <begin position="598"/>
        <end position="665"/>
    </location>
</feature>
<feature type="domain" description="CUE" evidence="2">
    <location>
        <begin position="538"/>
        <end position="581"/>
    </location>
</feature>
<feature type="compositionally biased region" description="Basic and acidic residues" evidence="1">
    <location>
        <begin position="606"/>
        <end position="619"/>
    </location>
</feature>
<dbReference type="InterPro" id="IPR009060">
    <property type="entry name" value="UBA-like_sf"/>
</dbReference>
<evidence type="ECO:0000259" key="2">
    <source>
        <dbReference type="PROSITE" id="PS51140"/>
    </source>
</evidence>
<feature type="region of interest" description="Disordered" evidence="1">
    <location>
        <begin position="1"/>
        <end position="84"/>
    </location>
</feature>
<evidence type="ECO:0000313" key="4">
    <source>
        <dbReference type="Proteomes" id="UP001346149"/>
    </source>
</evidence>
<dbReference type="CDD" id="cd14364">
    <property type="entry name" value="CUE_ASCC2"/>
    <property type="match status" value="1"/>
</dbReference>
<keyword evidence="4" id="KW-1185">Reference proteome</keyword>
<feature type="compositionally biased region" description="Basic and acidic residues" evidence="1">
    <location>
        <begin position="790"/>
        <end position="800"/>
    </location>
</feature>
<feature type="region of interest" description="Disordered" evidence="1">
    <location>
        <begin position="707"/>
        <end position="734"/>
    </location>
</feature>
<dbReference type="AlphaFoldDB" id="A0AAN7MY22"/>
<feature type="compositionally biased region" description="Basic and acidic residues" evidence="1">
    <location>
        <begin position="650"/>
        <end position="665"/>
    </location>
</feature>
<comment type="caution">
    <text evidence="3">The sequence shown here is derived from an EMBL/GenBank/DDBJ whole genome shotgun (WGS) entry which is preliminary data.</text>
</comment>
<accession>A0AAN7MY22</accession>
<reference evidence="3 4" key="1">
    <citation type="journal article" date="2023" name="Hortic Res">
        <title>Pangenome of water caltrop reveals structural variations and asymmetric subgenome divergence after allopolyploidization.</title>
        <authorList>
            <person name="Zhang X."/>
            <person name="Chen Y."/>
            <person name="Wang L."/>
            <person name="Yuan Y."/>
            <person name="Fang M."/>
            <person name="Shi L."/>
            <person name="Lu R."/>
            <person name="Comes H.P."/>
            <person name="Ma Y."/>
            <person name="Chen Y."/>
            <person name="Huang G."/>
            <person name="Zhou Y."/>
            <person name="Zheng Z."/>
            <person name="Qiu Y."/>
        </authorList>
    </citation>
    <scope>NUCLEOTIDE SEQUENCE [LARGE SCALE GENOMIC DNA]</scope>
    <source>
        <strain evidence="3">F231</strain>
    </source>
</reference>
<dbReference type="PANTHER" id="PTHR21494">
    <property type="entry name" value="ACTIVATING SIGNAL COINTEGRATOR 1 COMPLEX SUBUNIT 2 ASC-1 COMPLEX SUBUNIT P100"/>
    <property type="match status" value="1"/>
</dbReference>
<feature type="compositionally biased region" description="Polar residues" evidence="1">
    <location>
        <begin position="33"/>
        <end position="54"/>
    </location>
</feature>
<evidence type="ECO:0000256" key="1">
    <source>
        <dbReference type="SAM" id="MobiDB-lite"/>
    </source>
</evidence>
<feature type="region of interest" description="Disordered" evidence="1">
    <location>
        <begin position="790"/>
        <end position="883"/>
    </location>
</feature>
<feature type="compositionally biased region" description="Polar residues" evidence="1">
    <location>
        <begin position="631"/>
        <end position="643"/>
    </location>
</feature>
<protein>
    <recommendedName>
        <fullName evidence="2">CUE domain-containing protein</fullName>
    </recommendedName>
</protein>
<feature type="compositionally biased region" description="Polar residues" evidence="1">
    <location>
        <begin position="714"/>
        <end position="728"/>
    </location>
</feature>
<feature type="compositionally biased region" description="Low complexity" evidence="1">
    <location>
        <begin position="62"/>
        <end position="76"/>
    </location>
</feature>